<evidence type="ECO:0000313" key="7">
    <source>
        <dbReference type="Proteomes" id="UP000094426"/>
    </source>
</evidence>
<dbReference type="InterPro" id="IPR002678">
    <property type="entry name" value="DUF34/NIF3"/>
</dbReference>
<accession>A0A1E2SJS6</accession>
<dbReference type="SUPFAM" id="SSF102705">
    <property type="entry name" value="NIF3 (NGG1p interacting factor 3)-like"/>
    <property type="match status" value="1"/>
</dbReference>
<evidence type="ECO:0000313" key="6">
    <source>
        <dbReference type="EMBL" id="ODA90116.1"/>
    </source>
</evidence>
<dbReference type="GO" id="GO:0005737">
    <property type="term" value="C:cytoplasm"/>
    <property type="evidence" value="ECO:0007669"/>
    <property type="project" value="TreeGrafter"/>
</dbReference>
<comment type="subunit">
    <text evidence="2">Homohexamer.</text>
</comment>
<dbReference type="NCBIfam" id="TIGR00486">
    <property type="entry name" value="YbgI_SA1388"/>
    <property type="match status" value="1"/>
</dbReference>
<dbReference type="AlphaFoldDB" id="A0A1E2SJS6"/>
<feature type="binding site" evidence="5">
    <location>
        <position position="239"/>
    </location>
    <ligand>
        <name>a divalent metal cation</name>
        <dbReference type="ChEBI" id="CHEBI:60240"/>
        <label>1</label>
    </ligand>
</feature>
<gene>
    <name evidence="6" type="ORF">ATY41_11460</name>
</gene>
<keyword evidence="4 5" id="KW-0479">Metal-binding</keyword>
<dbReference type="PANTHER" id="PTHR13799:SF14">
    <property type="entry name" value="GTP CYCLOHYDROLASE 1 TYPE 2 HOMOLOG"/>
    <property type="match status" value="1"/>
</dbReference>
<dbReference type="EMBL" id="LNZG01000021">
    <property type="protein sequence ID" value="ODA90116.1"/>
    <property type="molecule type" value="Genomic_DNA"/>
</dbReference>
<dbReference type="Pfam" id="PF01784">
    <property type="entry name" value="DUF34_NIF3"/>
    <property type="match status" value="1"/>
</dbReference>
<feature type="binding site" evidence="5">
    <location>
        <position position="69"/>
    </location>
    <ligand>
        <name>a divalent metal cation</name>
        <dbReference type="ChEBI" id="CHEBI:60240"/>
        <label>1</label>
    </ligand>
</feature>
<comment type="caution">
    <text evidence="6">The sequence shown here is derived from an EMBL/GenBank/DDBJ whole genome shotgun (WGS) entry which is preliminary data.</text>
</comment>
<dbReference type="RefSeq" id="WP_011185863.1">
    <property type="nucleotide sequence ID" value="NZ_LNZG01000021.1"/>
</dbReference>
<feature type="binding site" evidence="5">
    <location>
        <position position="235"/>
    </location>
    <ligand>
        <name>a divalent metal cation</name>
        <dbReference type="ChEBI" id="CHEBI:60240"/>
        <label>1</label>
    </ligand>
</feature>
<proteinExistence type="inferred from homology"/>
<dbReference type="Gene3D" id="3.40.1390.30">
    <property type="entry name" value="NIF3 (NGG1p interacting factor 3)-like"/>
    <property type="match status" value="2"/>
</dbReference>
<comment type="similarity">
    <text evidence="1">Belongs to the GTP cyclohydrolase I type 2/NIF3 family.</text>
</comment>
<dbReference type="Proteomes" id="UP000094426">
    <property type="component" value="Unassembled WGS sequence"/>
</dbReference>
<dbReference type="GO" id="GO:0046872">
    <property type="term" value="F:metal ion binding"/>
    <property type="evidence" value="ECO:0007669"/>
    <property type="project" value="UniProtKB-KW"/>
</dbReference>
<evidence type="ECO:0000256" key="4">
    <source>
        <dbReference type="ARBA" id="ARBA00022723"/>
    </source>
</evidence>
<sequence length="275" mass="28069">MPNAILTLLTVREAAETLWPLSGAESWDAPGLVCGDPAASVERILLAVDAVAATVEEAIETRSDLLIAHHPLLLRGVTSIAEDRYKGALLAKLIRGGCALLAAHTNVDVVAQGTSAVLAARLGLTGTTPIVPAADGVTGIGRVGTLSRPSTLGALARSLAGLLPPTAGGVRAAGDFHQPVSRVALCGGAGDSLLGSAAVLGADVYITADLRHHPASEAREQALAGGGPALLDVSHWASEWLWLETAAGQLRAALPGLEVVVSELRTDPWDFAILP</sequence>
<evidence type="ECO:0000256" key="3">
    <source>
        <dbReference type="ARBA" id="ARBA00022112"/>
    </source>
</evidence>
<feature type="binding site" evidence="5">
    <location>
        <position position="108"/>
    </location>
    <ligand>
        <name>a divalent metal cation</name>
        <dbReference type="ChEBI" id="CHEBI:60240"/>
        <label>1</label>
    </ligand>
</feature>
<evidence type="ECO:0000256" key="1">
    <source>
        <dbReference type="ARBA" id="ARBA00006964"/>
    </source>
</evidence>
<dbReference type="PANTHER" id="PTHR13799">
    <property type="entry name" value="NGG1 INTERACTING FACTOR 3"/>
    <property type="match status" value="1"/>
</dbReference>
<evidence type="ECO:0000256" key="5">
    <source>
        <dbReference type="PIRSR" id="PIRSR602678-1"/>
    </source>
</evidence>
<dbReference type="OMA" id="NFDKTHL"/>
<dbReference type="InterPro" id="IPR036069">
    <property type="entry name" value="DUF34/NIF3_sf"/>
</dbReference>
<protein>
    <recommendedName>
        <fullName evidence="3">GTP cyclohydrolase 1 type 2 homolog</fullName>
    </recommendedName>
</protein>
<feature type="binding site" evidence="5">
    <location>
        <position position="70"/>
    </location>
    <ligand>
        <name>a divalent metal cation</name>
        <dbReference type="ChEBI" id="CHEBI:60240"/>
        <label>1</label>
    </ligand>
</feature>
<name>A0A1E2SJS6_LEIXY</name>
<dbReference type="OrthoDB" id="9795763at2"/>
<reference evidence="6 7" key="1">
    <citation type="submission" date="2015-11" db="EMBL/GenBank/DDBJ databases">
        <authorList>
            <person name="Zhang Y."/>
            <person name="Guo Z."/>
        </authorList>
    </citation>
    <scope>NUCLEOTIDE SEQUENCE [LARGE SCALE GENOMIC DNA]</scope>
    <source>
        <strain evidence="7">gdw1</strain>
    </source>
</reference>
<organism evidence="6 7">
    <name type="scientific">Leifsonia xyli subsp. xyli</name>
    <dbReference type="NCBI Taxonomy" id="59736"/>
    <lineage>
        <taxon>Bacteria</taxon>
        <taxon>Bacillati</taxon>
        <taxon>Actinomycetota</taxon>
        <taxon>Actinomycetes</taxon>
        <taxon>Micrococcales</taxon>
        <taxon>Microbacteriaceae</taxon>
        <taxon>Leifsonia</taxon>
    </lineage>
</organism>
<dbReference type="FunFam" id="3.40.1390.30:FF:000001">
    <property type="entry name" value="GTP cyclohydrolase 1 type 2"/>
    <property type="match status" value="1"/>
</dbReference>
<evidence type="ECO:0000256" key="2">
    <source>
        <dbReference type="ARBA" id="ARBA00011643"/>
    </source>
</evidence>